<keyword evidence="2" id="KW-1185">Reference proteome</keyword>
<comment type="caution">
    <text evidence="1">The sequence shown here is derived from an EMBL/GenBank/DDBJ whole genome shotgun (WGS) entry which is preliminary data.</text>
</comment>
<evidence type="ECO:0000313" key="2">
    <source>
        <dbReference type="Proteomes" id="UP001303473"/>
    </source>
</evidence>
<dbReference type="Proteomes" id="UP001303473">
    <property type="component" value="Unassembled WGS sequence"/>
</dbReference>
<protein>
    <submittedName>
        <fullName evidence="1">Uncharacterized protein</fullName>
    </submittedName>
</protein>
<evidence type="ECO:0000313" key="1">
    <source>
        <dbReference type="EMBL" id="KAK3933980.1"/>
    </source>
</evidence>
<organism evidence="1 2">
    <name type="scientific">Diplogelasinospora grovesii</name>
    <dbReference type="NCBI Taxonomy" id="303347"/>
    <lineage>
        <taxon>Eukaryota</taxon>
        <taxon>Fungi</taxon>
        <taxon>Dikarya</taxon>
        <taxon>Ascomycota</taxon>
        <taxon>Pezizomycotina</taxon>
        <taxon>Sordariomycetes</taxon>
        <taxon>Sordariomycetidae</taxon>
        <taxon>Sordariales</taxon>
        <taxon>Diplogelasinosporaceae</taxon>
        <taxon>Diplogelasinospora</taxon>
    </lineage>
</organism>
<sequence length="153" mass="16574">MACTLPFVQILAQLTTADPPEFQAFNVPLFNNDCSFLAPAQPIMTDGWFIPSTAVGARFSSDSFVDSTGNPLDQASLSDFLGAVNNVFQDAGIDVMFDEKNLFDLLVICSLTARGGERILLGGTNPSQLEFADQLSVNNYQCCIDYNANNCLN</sequence>
<dbReference type="AlphaFoldDB" id="A0AAN6RYL0"/>
<dbReference type="EMBL" id="MU854042">
    <property type="protein sequence ID" value="KAK3933980.1"/>
    <property type="molecule type" value="Genomic_DNA"/>
</dbReference>
<name>A0AAN6RYL0_9PEZI</name>
<gene>
    <name evidence="1" type="ORF">QBC46DRAFT_274705</name>
</gene>
<accession>A0AAN6RYL0</accession>
<reference evidence="2" key="1">
    <citation type="journal article" date="2023" name="Mol. Phylogenet. Evol.">
        <title>Genome-scale phylogeny and comparative genomics of the fungal order Sordariales.</title>
        <authorList>
            <person name="Hensen N."/>
            <person name="Bonometti L."/>
            <person name="Westerberg I."/>
            <person name="Brannstrom I.O."/>
            <person name="Guillou S."/>
            <person name="Cros-Aarteil S."/>
            <person name="Calhoun S."/>
            <person name="Haridas S."/>
            <person name="Kuo A."/>
            <person name="Mondo S."/>
            <person name="Pangilinan J."/>
            <person name="Riley R."/>
            <person name="LaButti K."/>
            <person name="Andreopoulos B."/>
            <person name="Lipzen A."/>
            <person name="Chen C."/>
            <person name="Yan M."/>
            <person name="Daum C."/>
            <person name="Ng V."/>
            <person name="Clum A."/>
            <person name="Steindorff A."/>
            <person name="Ohm R.A."/>
            <person name="Martin F."/>
            <person name="Silar P."/>
            <person name="Natvig D.O."/>
            <person name="Lalanne C."/>
            <person name="Gautier V."/>
            <person name="Ament-Velasquez S.L."/>
            <person name="Kruys A."/>
            <person name="Hutchinson M.I."/>
            <person name="Powell A.J."/>
            <person name="Barry K."/>
            <person name="Miller A.N."/>
            <person name="Grigoriev I.V."/>
            <person name="Debuchy R."/>
            <person name="Gladieux P."/>
            <person name="Hiltunen Thoren M."/>
            <person name="Johannesson H."/>
        </authorList>
    </citation>
    <scope>NUCLEOTIDE SEQUENCE [LARGE SCALE GENOMIC DNA]</scope>
    <source>
        <strain evidence="2">CBS 340.73</strain>
    </source>
</reference>
<proteinExistence type="predicted"/>